<evidence type="ECO:0000256" key="1">
    <source>
        <dbReference type="ARBA" id="ARBA00000900"/>
    </source>
</evidence>
<feature type="region of interest" description="Disordered" evidence="16">
    <location>
        <begin position="143"/>
        <end position="168"/>
    </location>
</feature>
<evidence type="ECO:0000256" key="3">
    <source>
        <dbReference type="ARBA" id="ARBA00010258"/>
    </source>
</evidence>
<dbReference type="EMBL" id="JBEFKJ010000030">
    <property type="protein sequence ID" value="KAL2038759.1"/>
    <property type="molecule type" value="Genomic_DNA"/>
</dbReference>
<name>A0ABR3ZYJ9_9LECA</name>
<dbReference type="Gene3D" id="3.30.40.10">
    <property type="entry name" value="Zinc/RING finger domain, C3HC4 (zinc finger)"/>
    <property type="match status" value="1"/>
</dbReference>
<evidence type="ECO:0000256" key="12">
    <source>
        <dbReference type="ARBA" id="ARBA00023172"/>
    </source>
</evidence>
<dbReference type="PANTHER" id="PTHR20973">
    <property type="entry name" value="NON-SMC ELEMENT 1-RELATED"/>
    <property type="match status" value="1"/>
</dbReference>
<reference evidence="18 19" key="1">
    <citation type="submission" date="2024-09" db="EMBL/GenBank/DDBJ databases">
        <title>Rethinking Asexuality: The Enigmatic Case of Functional Sexual Genes in Lepraria (Stereocaulaceae).</title>
        <authorList>
            <person name="Doellman M."/>
            <person name="Sun Y."/>
            <person name="Barcenas-Pena A."/>
            <person name="Lumbsch H.T."/>
            <person name="Grewe F."/>
        </authorList>
    </citation>
    <scope>NUCLEOTIDE SEQUENCE [LARGE SCALE GENOMIC DNA]</scope>
    <source>
        <strain evidence="18 19">Mercado 3170</strain>
    </source>
</reference>
<feature type="domain" description="Non-structural maintenance of chromosomes element 1 RING C4HC3-type" evidence="17">
    <location>
        <begin position="230"/>
        <end position="272"/>
    </location>
</feature>
<evidence type="ECO:0000256" key="16">
    <source>
        <dbReference type="SAM" id="MobiDB-lite"/>
    </source>
</evidence>
<keyword evidence="11 15" id="KW-0862">Zinc</keyword>
<evidence type="ECO:0000259" key="17">
    <source>
        <dbReference type="Pfam" id="PF08746"/>
    </source>
</evidence>
<accession>A0ABR3ZYJ9</accession>
<comment type="catalytic activity">
    <reaction evidence="1 15">
        <text>S-ubiquitinyl-[E2 ubiquitin-conjugating enzyme]-L-cysteine + [acceptor protein]-L-lysine = [E2 ubiquitin-conjugating enzyme]-L-cysteine + N(6)-ubiquitinyl-[acceptor protein]-L-lysine.</text>
        <dbReference type="EC" id="2.3.2.27"/>
    </reaction>
</comment>
<evidence type="ECO:0000256" key="9">
    <source>
        <dbReference type="ARBA" id="ARBA00022771"/>
    </source>
</evidence>
<keyword evidence="10 15" id="KW-0833">Ubl conjugation pathway</keyword>
<sequence length="330" mass="37315">MAEYENAQYNNSNRAFLQAFIARNPLTFEDAKPILAAILSAHERREILAEDITQTDFNSYISAANSAISQFDLEIRSTYHQISRSRVYALVNSTSDPITQLATIHTAEEISFLKRVLDAMFETYNTQRHEVMAITSMQAIKLAKPSAEERRQTQGGTETQGSSGQGLTMGEAEKMMKTLVEEGWFEKSQRAYYSLSPKALMELRGWLWETYNDVDEDEENEGTPKKIKQCFACKEIITTGQRCPKRTCPCRLHDICTQNFFRTQKSRKCPFCKTEWTGNDFVGERAAATTQAKTRRGGSGSGRRQSAVDVEQDEADITQADDQNSEDDEG</sequence>
<evidence type="ECO:0000256" key="8">
    <source>
        <dbReference type="ARBA" id="ARBA00022763"/>
    </source>
</evidence>
<comment type="caution">
    <text evidence="18">The sequence shown here is derived from an EMBL/GenBank/DDBJ whole genome shotgun (WGS) entry which is preliminary data.</text>
</comment>
<keyword evidence="8 15" id="KW-0227">DNA damage</keyword>
<keyword evidence="12 15" id="KW-0233">DNA recombination</keyword>
<keyword evidence="13 15" id="KW-0234">DNA repair</keyword>
<dbReference type="CDD" id="cd16493">
    <property type="entry name" value="RING-CH-C4HC3_NSE1"/>
    <property type="match status" value="1"/>
</dbReference>
<evidence type="ECO:0000256" key="11">
    <source>
        <dbReference type="ARBA" id="ARBA00022833"/>
    </source>
</evidence>
<evidence type="ECO:0000256" key="4">
    <source>
        <dbReference type="ARBA" id="ARBA00012483"/>
    </source>
</evidence>
<keyword evidence="6 15" id="KW-0808">Transferase</keyword>
<comment type="subunit">
    <text evidence="15">Component of the Smc5-Smc6 complex.</text>
</comment>
<comment type="similarity">
    <text evidence="3 15">Belongs to the NSE1 family.</text>
</comment>
<dbReference type="Gene3D" id="1.10.10.10">
    <property type="entry name" value="Winged helix-like DNA-binding domain superfamily/Winged helix DNA-binding domain"/>
    <property type="match status" value="1"/>
</dbReference>
<dbReference type="EC" id="2.3.2.27" evidence="4 15"/>
<dbReference type="Proteomes" id="UP001590950">
    <property type="component" value="Unassembled WGS sequence"/>
</dbReference>
<feature type="region of interest" description="Disordered" evidence="16">
    <location>
        <begin position="289"/>
        <end position="330"/>
    </location>
</feature>
<evidence type="ECO:0000313" key="19">
    <source>
        <dbReference type="Proteomes" id="UP001590950"/>
    </source>
</evidence>
<evidence type="ECO:0000256" key="13">
    <source>
        <dbReference type="ARBA" id="ARBA00023204"/>
    </source>
</evidence>
<dbReference type="Pfam" id="PF08746">
    <property type="entry name" value="zf-RING-like"/>
    <property type="match status" value="1"/>
</dbReference>
<organism evidence="18 19">
    <name type="scientific">Stereocaulon virgatum</name>
    <dbReference type="NCBI Taxonomy" id="373712"/>
    <lineage>
        <taxon>Eukaryota</taxon>
        <taxon>Fungi</taxon>
        <taxon>Dikarya</taxon>
        <taxon>Ascomycota</taxon>
        <taxon>Pezizomycotina</taxon>
        <taxon>Lecanoromycetes</taxon>
        <taxon>OSLEUM clade</taxon>
        <taxon>Lecanoromycetidae</taxon>
        <taxon>Lecanorales</taxon>
        <taxon>Lecanorineae</taxon>
        <taxon>Stereocaulaceae</taxon>
        <taxon>Stereocaulon</taxon>
    </lineage>
</organism>
<evidence type="ECO:0000256" key="14">
    <source>
        <dbReference type="ARBA" id="ARBA00023242"/>
    </source>
</evidence>
<gene>
    <name evidence="18" type="ORF">N7G274_008517</name>
</gene>
<comment type="function">
    <text evidence="15">Acts in a DNA repair pathway for removal of UV-induced DNA damage that is distinct from classical nucleotide excision repair and in repair of ionizing radiation damage. Functions in homologous recombination repair of DNA double strand breaks and in recovery of stalled replication forks.</text>
</comment>
<proteinExistence type="inferred from homology"/>
<evidence type="ECO:0000313" key="18">
    <source>
        <dbReference type="EMBL" id="KAL2038759.1"/>
    </source>
</evidence>
<evidence type="ECO:0000256" key="2">
    <source>
        <dbReference type="ARBA" id="ARBA00004123"/>
    </source>
</evidence>
<evidence type="ECO:0000256" key="10">
    <source>
        <dbReference type="ARBA" id="ARBA00022786"/>
    </source>
</evidence>
<protein>
    <recommendedName>
        <fullName evidence="5 15">Non-structural maintenance of chromosomes element 1 homolog</fullName>
        <ecNumber evidence="4 15">2.3.2.27</ecNumber>
    </recommendedName>
</protein>
<keyword evidence="14 15" id="KW-0539">Nucleus</keyword>
<keyword evidence="19" id="KW-1185">Reference proteome</keyword>
<evidence type="ECO:0000256" key="5">
    <source>
        <dbReference type="ARBA" id="ARBA00019422"/>
    </source>
</evidence>
<dbReference type="SUPFAM" id="SSF57850">
    <property type="entry name" value="RING/U-box"/>
    <property type="match status" value="1"/>
</dbReference>
<evidence type="ECO:0000256" key="6">
    <source>
        <dbReference type="ARBA" id="ARBA00022679"/>
    </source>
</evidence>
<feature type="compositionally biased region" description="Low complexity" evidence="16">
    <location>
        <begin position="153"/>
        <end position="166"/>
    </location>
</feature>
<keyword evidence="9 15" id="KW-0863">Zinc-finger</keyword>
<dbReference type="InterPro" id="IPR014857">
    <property type="entry name" value="Nse1_RING_C4HC3-type"/>
</dbReference>
<keyword evidence="7 15" id="KW-0479">Metal-binding</keyword>
<evidence type="ECO:0000256" key="15">
    <source>
        <dbReference type="RuleBase" id="RU368018"/>
    </source>
</evidence>
<dbReference type="InterPro" id="IPR011513">
    <property type="entry name" value="Nse1"/>
</dbReference>
<evidence type="ECO:0000256" key="7">
    <source>
        <dbReference type="ARBA" id="ARBA00022723"/>
    </source>
</evidence>
<dbReference type="PANTHER" id="PTHR20973:SF0">
    <property type="entry name" value="NON-STRUCTURAL MAINTENANCE OF CHROMOSOMES ELEMENT 1 HOMOLOG"/>
    <property type="match status" value="1"/>
</dbReference>
<dbReference type="Gene3D" id="3.90.1150.220">
    <property type="match status" value="1"/>
</dbReference>
<comment type="subcellular location">
    <subcellularLocation>
        <location evidence="2 15">Nucleus</location>
    </subcellularLocation>
</comment>
<dbReference type="InterPro" id="IPR036388">
    <property type="entry name" value="WH-like_DNA-bd_sf"/>
</dbReference>
<dbReference type="InterPro" id="IPR013083">
    <property type="entry name" value="Znf_RING/FYVE/PHD"/>
</dbReference>
<dbReference type="Pfam" id="PF07574">
    <property type="entry name" value="SMC_Nse1"/>
    <property type="match status" value="1"/>
</dbReference>